<name>A0A0N4SYN7_BRUPA</name>
<dbReference type="STRING" id="6280.A0A0N4SYN7"/>
<evidence type="ECO:0000313" key="3">
    <source>
        <dbReference type="Proteomes" id="UP000278627"/>
    </source>
</evidence>
<comment type="similarity">
    <text evidence="1">Belongs to the lin-52 family.</text>
</comment>
<dbReference type="WBParaSite" id="BPAG_0000085501-mRNA-1">
    <property type="protein sequence ID" value="BPAG_0000085501-mRNA-1"/>
    <property type="gene ID" value="BPAG_0000085501"/>
</dbReference>
<keyword evidence="3" id="KW-1185">Reference proteome</keyword>
<accession>A0A0N4SYN7</accession>
<dbReference type="AlphaFoldDB" id="A0A0N4SYN7"/>
<protein>
    <submittedName>
        <fullName evidence="4">DUF1773 domain-containing protein</fullName>
    </submittedName>
</protein>
<sequence>MNLALRAVGCYTWSLRIIVGYDLIASDILVRCLTLANLLTSLKIVSVSFLFQQMDNNQTAEKPKNTNLVCNENIAHRKSPELFPENVPGAWDMNRTLTVAAGDFKPSRFRTELDTQDVRLVNELGQFSADQLMEYIRNLQNSAYTLGIEEGKVFANIREAIRGIEMTDDKINDEYSLSAVICS</sequence>
<proteinExistence type="inferred from homology"/>
<evidence type="ECO:0000313" key="4">
    <source>
        <dbReference type="WBParaSite" id="BPAG_0000085501-mRNA-1"/>
    </source>
</evidence>
<reference evidence="2 3" key="2">
    <citation type="submission" date="2018-11" db="EMBL/GenBank/DDBJ databases">
        <authorList>
            <consortium name="Pathogen Informatics"/>
        </authorList>
    </citation>
    <scope>NUCLEOTIDE SEQUENCE [LARGE SCALE GENOMIC DNA]</scope>
</reference>
<dbReference type="EMBL" id="UZAD01000048">
    <property type="protein sequence ID" value="VDN82042.1"/>
    <property type="molecule type" value="Genomic_DNA"/>
</dbReference>
<evidence type="ECO:0000256" key="1">
    <source>
        <dbReference type="ARBA" id="ARBA00005456"/>
    </source>
</evidence>
<dbReference type="Pfam" id="PF10044">
    <property type="entry name" value="LIN52"/>
    <property type="match status" value="1"/>
</dbReference>
<dbReference type="PANTHER" id="PTHR31489">
    <property type="entry name" value="LIN52 FAMILY MEMBER"/>
    <property type="match status" value="1"/>
</dbReference>
<dbReference type="InterPro" id="IPR018737">
    <property type="entry name" value="DREAM_LIN52"/>
</dbReference>
<dbReference type="GO" id="GO:0006355">
    <property type="term" value="P:regulation of DNA-templated transcription"/>
    <property type="evidence" value="ECO:0007669"/>
    <property type="project" value="InterPro"/>
</dbReference>
<gene>
    <name evidence="2" type="ORF">BPAG_LOCUS856</name>
</gene>
<evidence type="ECO:0000313" key="2">
    <source>
        <dbReference type="EMBL" id="VDN82042.1"/>
    </source>
</evidence>
<dbReference type="Proteomes" id="UP000278627">
    <property type="component" value="Unassembled WGS sequence"/>
</dbReference>
<reference evidence="4" key="1">
    <citation type="submission" date="2017-02" db="UniProtKB">
        <authorList>
            <consortium name="WormBaseParasite"/>
        </authorList>
    </citation>
    <scope>IDENTIFICATION</scope>
</reference>
<dbReference type="GO" id="GO:0070176">
    <property type="term" value="C:DRM complex"/>
    <property type="evidence" value="ECO:0007669"/>
    <property type="project" value="InterPro"/>
</dbReference>
<dbReference type="PANTHER" id="PTHR31489:SF2">
    <property type="entry name" value="PROTEIN LIN-52 HOMOLOG"/>
    <property type="match status" value="1"/>
</dbReference>
<organism evidence="4">
    <name type="scientific">Brugia pahangi</name>
    <name type="common">Filarial nematode worm</name>
    <dbReference type="NCBI Taxonomy" id="6280"/>
    <lineage>
        <taxon>Eukaryota</taxon>
        <taxon>Metazoa</taxon>
        <taxon>Ecdysozoa</taxon>
        <taxon>Nematoda</taxon>
        <taxon>Chromadorea</taxon>
        <taxon>Rhabditida</taxon>
        <taxon>Spirurina</taxon>
        <taxon>Spiruromorpha</taxon>
        <taxon>Filarioidea</taxon>
        <taxon>Onchocercidae</taxon>
        <taxon>Brugia</taxon>
    </lineage>
</organism>